<feature type="domain" description="RagB/SusD" evidence="6">
    <location>
        <begin position="330"/>
        <end position="513"/>
    </location>
</feature>
<dbReference type="PROSITE" id="PS51257">
    <property type="entry name" value="PROKAR_LIPOPROTEIN"/>
    <property type="match status" value="1"/>
</dbReference>
<evidence type="ECO:0000256" key="1">
    <source>
        <dbReference type="ARBA" id="ARBA00004442"/>
    </source>
</evidence>
<dbReference type="RefSeq" id="WP_151411540.1">
    <property type="nucleotide sequence ID" value="NZ_AP028155.1"/>
</dbReference>
<evidence type="ECO:0000259" key="7">
    <source>
        <dbReference type="Pfam" id="PF14322"/>
    </source>
</evidence>
<dbReference type="OrthoDB" id="617686at2"/>
<dbReference type="Proteomes" id="UP000546007">
    <property type="component" value="Unassembled WGS sequence"/>
</dbReference>
<keyword evidence="5" id="KW-0998">Cell outer membrane</keyword>
<evidence type="ECO:0000313" key="9">
    <source>
        <dbReference type="Proteomes" id="UP000546007"/>
    </source>
</evidence>
<dbReference type="InterPro" id="IPR011990">
    <property type="entry name" value="TPR-like_helical_dom_sf"/>
</dbReference>
<organism evidence="8 9">
    <name type="scientific">Butyricimonas faecihominis</name>
    <dbReference type="NCBI Taxonomy" id="1472416"/>
    <lineage>
        <taxon>Bacteria</taxon>
        <taxon>Pseudomonadati</taxon>
        <taxon>Bacteroidota</taxon>
        <taxon>Bacteroidia</taxon>
        <taxon>Bacteroidales</taxon>
        <taxon>Odoribacteraceae</taxon>
        <taxon>Butyricimonas</taxon>
    </lineage>
</organism>
<comment type="subcellular location">
    <subcellularLocation>
        <location evidence="1">Cell outer membrane</location>
    </subcellularLocation>
</comment>
<evidence type="ECO:0000256" key="2">
    <source>
        <dbReference type="ARBA" id="ARBA00006275"/>
    </source>
</evidence>
<dbReference type="CDD" id="cd08977">
    <property type="entry name" value="SusD"/>
    <property type="match status" value="1"/>
</dbReference>
<dbReference type="Gene3D" id="1.25.40.390">
    <property type="match status" value="1"/>
</dbReference>
<dbReference type="GeneID" id="93102008"/>
<sequence length="521" mass="60421">MKKKILYWIVCLGLFTISCGDFLEDYSQDLTYASSCADLEELLIGNGYMKQNVSTSFTVTGDNSFSCPWIHVMDDDAIEPDRKQQYSGAVYQLEEFHHWAKNPFQNEGKTFDDAAWKDWYARIAIANVVIPKVNDMLDDPEEERNRIKGEALFLRAGFYFLLTNFYGLPYREASATTDLSVPLKLTEYIEDKYYSRNTVKEVFESIENDLKQAVLLLKGVEQTTVYQANEAAARLLLSRVYLYMERWENAVAQCDSIMLLDKYSCLDFNTVDASKSSTYAGSPETIFSQGTYSMDFIMSETNYSPYYHYGWVVSDDLLKIYNEKDLRRSIYHTPTRMPGVEGTTDGTFRCIKLKDKNKDGYVSDMFLLRYPEVILNKAEALAMLGRENDSKACLQELRSNRFKGADLQSVVETGDDYITFVRDERRRELCFEGHRWFDLRRYAVSTTHPFTKEIIHPHYDRWAGSGSGVGDERNEYQFTGNYRLKKYNEETAYVLPIPEYAMTYNNGALVQNEREDRKINN</sequence>
<protein>
    <recommendedName>
        <fullName evidence="10">RagB/SusD family nutrient uptake outer membrane protein</fullName>
    </recommendedName>
</protein>
<dbReference type="Pfam" id="PF07980">
    <property type="entry name" value="SusD_RagB"/>
    <property type="match status" value="1"/>
</dbReference>
<accession>A0A7W6HWQ4</accession>
<reference evidence="8 9" key="1">
    <citation type="submission" date="2020-08" db="EMBL/GenBank/DDBJ databases">
        <title>Genomic Encyclopedia of Type Strains, Phase IV (KMG-IV): sequencing the most valuable type-strain genomes for metagenomic binning, comparative biology and taxonomic classification.</title>
        <authorList>
            <person name="Goeker M."/>
        </authorList>
    </citation>
    <scope>NUCLEOTIDE SEQUENCE [LARGE SCALE GENOMIC DNA]</scope>
    <source>
        <strain evidence="8 9">DSM 105721</strain>
    </source>
</reference>
<evidence type="ECO:0000259" key="6">
    <source>
        <dbReference type="Pfam" id="PF07980"/>
    </source>
</evidence>
<dbReference type="InterPro" id="IPR012944">
    <property type="entry name" value="SusD_RagB_dom"/>
</dbReference>
<dbReference type="Pfam" id="PF14322">
    <property type="entry name" value="SusD-like_3"/>
    <property type="match status" value="1"/>
</dbReference>
<keyword evidence="4" id="KW-0472">Membrane</keyword>
<dbReference type="InterPro" id="IPR033985">
    <property type="entry name" value="SusD-like_N"/>
</dbReference>
<gene>
    <name evidence="8" type="ORF">GGR14_002146</name>
</gene>
<feature type="domain" description="SusD-like N-terminal" evidence="7">
    <location>
        <begin position="113"/>
        <end position="242"/>
    </location>
</feature>
<keyword evidence="3" id="KW-0732">Signal</keyword>
<dbReference type="AlphaFoldDB" id="A0A7W6HWQ4"/>
<dbReference type="EMBL" id="JACIES010000005">
    <property type="protein sequence ID" value="MBB4026352.1"/>
    <property type="molecule type" value="Genomic_DNA"/>
</dbReference>
<keyword evidence="9" id="KW-1185">Reference proteome</keyword>
<evidence type="ECO:0008006" key="10">
    <source>
        <dbReference type="Google" id="ProtNLM"/>
    </source>
</evidence>
<proteinExistence type="inferred from homology"/>
<evidence type="ECO:0000256" key="4">
    <source>
        <dbReference type="ARBA" id="ARBA00023136"/>
    </source>
</evidence>
<dbReference type="GO" id="GO:0009279">
    <property type="term" value="C:cell outer membrane"/>
    <property type="evidence" value="ECO:0007669"/>
    <property type="project" value="UniProtKB-SubCell"/>
</dbReference>
<evidence type="ECO:0000256" key="3">
    <source>
        <dbReference type="ARBA" id="ARBA00022729"/>
    </source>
</evidence>
<comment type="similarity">
    <text evidence="2">Belongs to the SusD family.</text>
</comment>
<dbReference type="SUPFAM" id="SSF48452">
    <property type="entry name" value="TPR-like"/>
    <property type="match status" value="1"/>
</dbReference>
<evidence type="ECO:0000313" key="8">
    <source>
        <dbReference type="EMBL" id="MBB4026352.1"/>
    </source>
</evidence>
<evidence type="ECO:0000256" key="5">
    <source>
        <dbReference type="ARBA" id="ARBA00023237"/>
    </source>
</evidence>
<name>A0A7W6HWQ4_9BACT</name>
<comment type="caution">
    <text evidence="8">The sequence shown here is derived from an EMBL/GenBank/DDBJ whole genome shotgun (WGS) entry which is preliminary data.</text>
</comment>